<feature type="compositionally biased region" description="Basic and acidic residues" evidence="1">
    <location>
        <begin position="21"/>
        <end position="37"/>
    </location>
</feature>
<dbReference type="AlphaFoldDB" id="A0AAV4URT9"/>
<feature type="compositionally biased region" description="Polar residues" evidence="1">
    <location>
        <begin position="38"/>
        <end position="47"/>
    </location>
</feature>
<name>A0AAV4URT9_CAEEX</name>
<reference evidence="2 3" key="1">
    <citation type="submission" date="2021-06" db="EMBL/GenBank/DDBJ databases">
        <title>Caerostris extrusa draft genome.</title>
        <authorList>
            <person name="Kono N."/>
            <person name="Arakawa K."/>
        </authorList>
    </citation>
    <scope>NUCLEOTIDE SEQUENCE [LARGE SCALE GENOMIC DNA]</scope>
</reference>
<protein>
    <recommendedName>
        <fullName evidence="4">Ribosomal protein L2</fullName>
    </recommendedName>
</protein>
<evidence type="ECO:0000313" key="3">
    <source>
        <dbReference type="Proteomes" id="UP001054945"/>
    </source>
</evidence>
<accession>A0AAV4URT9</accession>
<keyword evidence="3" id="KW-1185">Reference proteome</keyword>
<comment type="caution">
    <text evidence="2">The sequence shown here is derived from an EMBL/GenBank/DDBJ whole genome shotgun (WGS) entry which is preliminary data.</text>
</comment>
<evidence type="ECO:0000256" key="1">
    <source>
        <dbReference type="SAM" id="MobiDB-lite"/>
    </source>
</evidence>
<evidence type="ECO:0008006" key="4">
    <source>
        <dbReference type="Google" id="ProtNLM"/>
    </source>
</evidence>
<gene>
    <name evidence="2" type="ORF">CEXT_45111</name>
</gene>
<proteinExistence type="predicted"/>
<sequence length="98" mass="11101">MSFSKPIPGLYGATRYHRVPKRDTRVTQKKGIPDQRRSTPTFKNFSRNVVDDTEAGARRSGQKGLGVNGPHISREGVIFSKRIGEWRFRICPVSGLWT</sequence>
<evidence type="ECO:0000313" key="2">
    <source>
        <dbReference type="EMBL" id="GIY60489.1"/>
    </source>
</evidence>
<feature type="region of interest" description="Disordered" evidence="1">
    <location>
        <begin position="14"/>
        <end position="71"/>
    </location>
</feature>
<organism evidence="2 3">
    <name type="scientific">Caerostris extrusa</name>
    <name type="common">Bark spider</name>
    <name type="synonym">Caerostris bankana</name>
    <dbReference type="NCBI Taxonomy" id="172846"/>
    <lineage>
        <taxon>Eukaryota</taxon>
        <taxon>Metazoa</taxon>
        <taxon>Ecdysozoa</taxon>
        <taxon>Arthropoda</taxon>
        <taxon>Chelicerata</taxon>
        <taxon>Arachnida</taxon>
        <taxon>Araneae</taxon>
        <taxon>Araneomorphae</taxon>
        <taxon>Entelegynae</taxon>
        <taxon>Araneoidea</taxon>
        <taxon>Araneidae</taxon>
        <taxon>Caerostris</taxon>
    </lineage>
</organism>
<dbReference type="EMBL" id="BPLR01013332">
    <property type="protein sequence ID" value="GIY60489.1"/>
    <property type="molecule type" value="Genomic_DNA"/>
</dbReference>
<dbReference type="Proteomes" id="UP001054945">
    <property type="component" value="Unassembled WGS sequence"/>
</dbReference>